<evidence type="ECO:0000256" key="1">
    <source>
        <dbReference type="SAM" id="Coils"/>
    </source>
</evidence>
<dbReference type="Proteomes" id="UP001152759">
    <property type="component" value="Chromosome 10"/>
</dbReference>
<evidence type="ECO:0000313" key="4">
    <source>
        <dbReference type="Proteomes" id="UP001152759"/>
    </source>
</evidence>
<proteinExistence type="predicted"/>
<keyword evidence="4" id="KW-1185">Reference proteome</keyword>
<feature type="compositionally biased region" description="Polar residues" evidence="2">
    <location>
        <begin position="383"/>
        <end position="398"/>
    </location>
</feature>
<organism evidence="3 4">
    <name type="scientific">Bemisia tabaci</name>
    <name type="common">Sweetpotato whitefly</name>
    <name type="synonym">Aleurodes tabaci</name>
    <dbReference type="NCBI Taxonomy" id="7038"/>
    <lineage>
        <taxon>Eukaryota</taxon>
        <taxon>Metazoa</taxon>
        <taxon>Ecdysozoa</taxon>
        <taxon>Arthropoda</taxon>
        <taxon>Hexapoda</taxon>
        <taxon>Insecta</taxon>
        <taxon>Pterygota</taxon>
        <taxon>Neoptera</taxon>
        <taxon>Paraneoptera</taxon>
        <taxon>Hemiptera</taxon>
        <taxon>Sternorrhyncha</taxon>
        <taxon>Aleyrodoidea</taxon>
        <taxon>Aleyrodidae</taxon>
        <taxon>Aleyrodinae</taxon>
        <taxon>Bemisia</taxon>
    </lineage>
</organism>
<evidence type="ECO:0000256" key="2">
    <source>
        <dbReference type="SAM" id="MobiDB-lite"/>
    </source>
</evidence>
<keyword evidence="1" id="KW-0175">Coiled coil</keyword>
<feature type="region of interest" description="Disordered" evidence="2">
    <location>
        <begin position="1"/>
        <end position="40"/>
    </location>
</feature>
<protein>
    <submittedName>
        <fullName evidence="3">Uncharacterized protein</fullName>
    </submittedName>
</protein>
<feature type="compositionally biased region" description="Low complexity" evidence="2">
    <location>
        <begin position="372"/>
        <end position="382"/>
    </location>
</feature>
<accession>A0A9P0A3U0</accession>
<dbReference type="AlphaFoldDB" id="A0A9P0A3U0"/>
<gene>
    <name evidence="3" type="ORF">BEMITA_LOCUS2829</name>
</gene>
<sequence length="523" mass="59086">MASKPVNKATYGASSSTPENILTIEGATEDESSTDVTLTANSGDLPIETLKDQLEKVIHHLGKNIELLEKGDLNDKDKRLTMNAIEIGKQSEKELREKIQEKGNSIPMKSVEAELGISEHNLSSTSRNMRNILELEEMELKTTEDLIIEYKKIISNKEESMKDQSLSTETLSDIRESLKMLYASLEEKQALKEQHEKQIVSIKDTILNKEIENIGIQLAQLSDSCKDKNISDRKRNEIMQELKELEDKKEVLTQKFSYFDPIIAAQFRTSTPIEPMEIGEETRRKRIASTSELNRSFIDTDLSQAVKKLRDGTITSYLTSKFKNSQEKDDEDFTLVTNRRRKSHQTKNASNSQQSSRSSSTSNTKIPKKIKTNQQQKDNQTTSPDSKTSNPEPDQQQIPLPPKNLDIATNDIRSIMISVLNESPVLKDLNNTCTQLKTEIQAIKKSADTLHNKVDTLMKGSADDKTIKSISDKLEKLEPKKLEDTLNKVQTVAASFSEVTKSIKGKRKLSHKLGKIKLPKQLR</sequence>
<name>A0A9P0A3U0_BEMTA</name>
<reference evidence="3" key="1">
    <citation type="submission" date="2021-12" db="EMBL/GenBank/DDBJ databases">
        <authorList>
            <person name="King R."/>
        </authorList>
    </citation>
    <scope>NUCLEOTIDE SEQUENCE</scope>
</reference>
<evidence type="ECO:0000313" key="3">
    <source>
        <dbReference type="EMBL" id="CAH0383373.1"/>
    </source>
</evidence>
<feature type="region of interest" description="Disordered" evidence="2">
    <location>
        <begin position="327"/>
        <end position="405"/>
    </location>
</feature>
<feature type="compositionally biased region" description="Low complexity" evidence="2">
    <location>
        <begin position="350"/>
        <end position="364"/>
    </location>
</feature>
<dbReference type="EMBL" id="OU963871">
    <property type="protein sequence ID" value="CAH0383373.1"/>
    <property type="molecule type" value="Genomic_DNA"/>
</dbReference>
<feature type="coiled-coil region" evidence="1">
    <location>
        <begin position="178"/>
        <end position="255"/>
    </location>
</feature>